<evidence type="ECO:0008006" key="4">
    <source>
        <dbReference type="Google" id="ProtNLM"/>
    </source>
</evidence>
<evidence type="ECO:0000256" key="1">
    <source>
        <dbReference type="SAM" id="MobiDB-lite"/>
    </source>
</evidence>
<feature type="region of interest" description="Disordered" evidence="1">
    <location>
        <begin position="420"/>
        <end position="506"/>
    </location>
</feature>
<dbReference type="InParanoid" id="A0A1J7IZ57"/>
<dbReference type="GO" id="GO:0006198">
    <property type="term" value="P:cAMP catabolic process"/>
    <property type="evidence" value="ECO:0007669"/>
    <property type="project" value="InterPro"/>
</dbReference>
<feature type="compositionally biased region" description="Polar residues" evidence="1">
    <location>
        <begin position="478"/>
        <end position="506"/>
    </location>
</feature>
<keyword evidence="3" id="KW-1185">Reference proteome</keyword>
<proteinExistence type="predicted"/>
<accession>A0A1J7IZ57</accession>
<dbReference type="OrthoDB" id="258495at2759"/>
<dbReference type="InterPro" id="IPR000396">
    <property type="entry name" value="Pdiesterase2"/>
</dbReference>
<feature type="compositionally biased region" description="Low complexity" evidence="1">
    <location>
        <begin position="295"/>
        <end position="309"/>
    </location>
</feature>
<dbReference type="CDD" id="cd07735">
    <property type="entry name" value="class_II_PDE_MBL-fold"/>
    <property type="match status" value="1"/>
</dbReference>
<protein>
    <recommendedName>
        <fullName evidence="4">Cyclic-AMP phosphodiesterase, class-II</fullName>
    </recommendedName>
</protein>
<organism evidence="2 3">
    <name type="scientific">Coniochaeta ligniaria NRRL 30616</name>
    <dbReference type="NCBI Taxonomy" id="1408157"/>
    <lineage>
        <taxon>Eukaryota</taxon>
        <taxon>Fungi</taxon>
        <taxon>Dikarya</taxon>
        <taxon>Ascomycota</taxon>
        <taxon>Pezizomycotina</taxon>
        <taxon>Sordariomycetes</taxon>
        <taxon>Sordariomycetidae</taxon>
        <taxon>Coniochaetales</taxon>
        <taxon>Coniochaetaceae</taxon>
        <taxon>Coniochaeta</taxon>
    </lineage>
</organism>
<dbReference type="PRINTS" id="PR00388">
    <property type="entry name" value="PDIESTERASE2"/>
</dbReference>
<evidence type="ECO:0000313" key="2">
    <source>
        <dbReference type="EMBL" id="OIW33023.1"/>
    </source>
</evidence>
<feature type="region of interest" description="Disordered" evidence="1">
    <location>
        <begin position="284"/>
        <end position="315"/>
    </location>
</feature>
<reference evidence="2 3" key="1">
    <citation type="submission" date="2016-10" db="EMBL/GenBank/DDBJ databases">
        <title>Draft genome sequence of Coniochaeta ligniaria NRRL30616, a lignocellulolytic fungus for bioabatement of inhibitors in plant biomass hydrolysates.</title>
        <authorList>
            <consortium name="DOE Joint Genome Institute"/>
            <person name="Jimenez D.J."/>
            <person name="Hector R.E."/>
            <person name="Riley R."/>
            <person name="Sun H."/>
            <person name="Grigoriev I.V."/>
            <person name="Van Elsas J.D."/>
            <person name="Nichols N.N."/>
        </authorList>
    </citation>
    <scope>NUCLEOTIDE SEQUENCE [LARGE SCALE GENOMIC DNA]</scope>
    <source>
        <strain evidence="2 3">NRRL 30616</strain>
    </source>
</reference>
<dbReference type="STRING" id="1408157.A0A1J7IZ57"/>
<dbReference type="Gene3D" id="3.60.15.10">
    <property type="entry name" value="Ribonuclease Z/Hydroxyacylglutathione hydrolase-like"/>
    <property type="match status" value="1"/>
</dbReference>
<gene>
    <name evidence="2" type="ORF">CONLIGDRAFT_161471</name>
</gene>
<dbReference type="PANTHER" id="PTHR28283">
    <property type="entry name" value="3',5'-CYCLIC-NUCLEOTIDE PHOSPHODIESTERASE 1"/>
    <property type="match status" value="1"/>
</dbReference>
<sequence>MGGESVDGRDAAAALQVIVLGSGGGPLESNTTAFLVRSLSSGWRKGSIIALDAGVQLSAITRILRETQPPDLGQTDELALPHTLASGPFKGLEIPFASAEANAAHIHRNLVDTYLITHPHLDHISGFVINTAGLPGSRPKRLAGLPSTIAAFKTHIFNNVIWPNLSDENNGAGLVTYMRLVEGGSPALGEGEGKGYMEISDDLAVKVWGVSHGHCIEKHSHRGSDGSSRYGSMDASAMSMAMGPMGVGMGGNMPLMSPRNPVQHSSFNPNLGVILQQQQHRDQMHLASSQQGVLAGSSAPSGGQRAGSASGAGGSTETVCVYDSSAYFIRDMVTGREILMFGDVEPDSISLSPRNQQIWQEAAPKVATGKLAAVFIECSYDDSQSVDRLFGHLAPRFVMQEMASLAEEVAAARRQQAWQQEARDAAGSQAKAPVSGLDKRKRKREEGDSRILTRRRAAARMAVSATSSPLFTVDDPVSPTTVRPNRESSTLSQAQSLPDEQSSMLSTPHLATPTAELSLQDVEMSAPATPASVPGSAASGPPVPFPLKGLKVVLIHLKEKLDGGPPVGDVILSELEEYEREAQLGCEFIISHSGDSMFF</sequence>
<dbReference type="GO" id="GO:0047555">
    <property type="term" value="F:3',5'-cyclic-GMP phosphodiesterase activity"/>
    <property type="evidence" value="ECO:0007669"/>
    <property type="project" value="TreeGrafter"/>
</dbReference>
<dbReference type="Proteomes" id="UP000182658">
    <property type="component" value="Unassembled WGS sequence"/>
</dbReference>
<dbReference type="AlphaFoldDB" id="A0A1J7IZ57"/>
<feature type="compositionally biased region" description="Low complexity" evidence="1">
    <location>
        <begin position="459"/>
        <end position="468"/>
    </location>
</feature>
<dbReference type="Pfam" id="PF02112">
    <property type="entry name" value="PDEase_II"/>
    <property type="match status" value="2"/>
</dbReference>
<dbReference type="InterPro" id="IPR036866">
    <property type="entry name" value="RibonucZ/Hydroxyglut_hydro"/>
</dbReference>
<dbReference type="GO" id="GO:1902660">
    <property type="term" value="P:negative regulation of glucose mediated signaling pathway"/>
    <property type="evidence" value="ECO:0007669"/>
    <property type="project" value="TreeGrafter"/>
</dbReference>
<dbReference type="GO" id="GO:0004115">
    <property type="term" value="F:3',5'-cyclic-AMP phosphodiesterase activity"/>
    <property type="evidence" value="ECO:0007669"/>
    <property type="project" value="InterPro"/>
</dbReference>
<evidence type="ECO:0000313" key="3">
    <source>
        <dbReference type="Proteomes" id="UP000182658"/>
    </source>
</evidence>
<dbReference type="PANTHER" id="PTHR28283:SF1">
    <property type="entry name" value="3',5'-CYCLIC-NUCLEOTIDE PHOSPHODIESTERASE 1"/>
    <property type="match status" value="1"/>
</dbReference>
<dbReference type="FunCoup" id="A0A1J7IZ57">
    <property type="interactions" value="45"/>
</dbReference>
<name>A0A1J7IZ57_9PEZI</name>
<dbReference type="EMBL" id="KV875094">
    <property type="protein sequence ID" value="OIW33023.1"/>
    <property type="molecule type" value="Genomic_DNA"/>
</dbReference>